<dbReference type="InterPro" id="IPR001647">
    <property type="entry name" value="HTH_TetR"/>
</dbReference>
<dbReference type="Proteomes" id="UP000521227">
    <property type="component" value="Unassembled WGS sequence"/>
</dbReference>
<proteinExistence type="predicted"/>
<dbReference type="EMBL" id="JACHIJ010000011">
    <property type="protein sequence ID" value="MBB5055140.1"/>
    <property type="molecule type" value="Genomic_DNA"/>
</dbReference>
<feature type="compositionally biased region" description="Basic residues" evidence="3">
    <location>
        <begin position="1"/>
        <end position="13"/>
    </location>
</feature>
<dbReference type="Gene3D" id="1.10.357.10">
    <property type="entry name" value="Tetracycline Repressor, domain 2"/>
    <property type="match status" value="1"/>
</dbReference>
<dbReference type="GO" id="GO:0003677">
    <property type="term" value="F:DNA binding"/>
    <property type="evidence" value="ECO:0007669"/>
    <property type="project" value="UniProtKB-UniRule"/>
</dbReference>
<evidence type="ECO:0000256" key="1">
    <source>
        <dbReference type="ARBA" id="ARBA00023125"/>
    </source>
</evidence>
<feature type="domain" description="HTH tetR-type" evidence="4">
    <location>
        <begin position="21"/>
        <end position="81"/>
    </location>
</feature>
<protein>
    <submittedName>
        <fullName evidence="5">AcrR family transcriptional regulator</fullName>
    </submittedName>
</protein>
<keyword evidence="1 2" id="KW-0238">DNA-binding</keyword>
<comment type="caution">
    <text evidence="5">The sequence shown here is derived from an EMBL/GenBank/DDBJ whole genome shotgun (WGS) entry which is preliminary data.</text>
</comment>
<evidence type="ECO:0000259" key="4">
    <source>
        <dbReference type="PROSITE" id="PS50977"/>
    </source>
</evidence>
<dbReference type="AlphaFoldDB" id="A0A840N7H9"/>
<evidence type="ECO:0000313" key="6">
    <source>
        <dbReference type="Proteomes" id="UP000521227"/>
    </source>
</evidence>
<evidence type="ECO:0000256" key="2">
    <source>
        <dbReference type="PROSITE-ProRule" id="PRU00335"/>
    </source>
</evidence>
<dbReference type="Pfam" id="PF00440">
    <property type="entry name" value="TetR_N"/>
    <property type="match status" value="1"/>
</dbReference>
<dbReference type="PANTHER" id="PTHR43479:SF11">
    <property type="entry name" value="ACREF_ENVCD OPERON REPRESSOR-RELATED"/>
    <property type="match status" value="1"/>
</dbReference>
<evidence type="ECO:0000313" key="5">
    <source>
        <dbReference type="EMBL" id="MBB5055140.1"/>
    </source>
</evidence>
<evidence type="ECO:0000256" key="3">
    <source>
        <dbReference type="SAM" id="MobiDB-lite"/>
    </source>
</evidence>
<sequence length="209" mass="24347">MKRKTVAKKVQARRTREERSEETRNKLIQAGARTVGRYGYEGASIARITARAKVALGTFYRHFKSRQEFFDQLLPAMGHTLMSFVQERVDRDVVGSAREEQRLRAYFEFLDEYPWYHRLLNESEVMAPKAHAVYFDLMTSGLVRSFQRSQKRGELRAFRSDELETVAYIVMASRVYLAQQYAKSNGVVQEPPPEVLATYSKFIQRALFD</sequence>
<feature type="DNA-binding region" description="H-T-H motif" evidence="2">
    <location>
        <begin position="44"/>
        <end position="63"/>
    </location>
</feature>
<name>A0A840N7H9_9BRAD</name>
<dbReference type="SUPFAM" id="SSF46689">
    <property type="entry name" value="Homeodomain-like"/>
    <property type="match status" value="1"/>
</dbReference>
<dbReference type="RefSeq" id="WP_184090443.1">
    <property type="nucleotide sequence ID" value="NZ_JACHIJ010000011.1"/>
</dbReference>
<dbReference type="InterPro" id="IPR050624">
    <property type="entry name" value="HTH-type_Tx_Regulator"/>
</dbReference>
<feature type="region of interest" description="Disordered" evidence="3">
    <location>
        <begin position="1"/>
        <end position="23"/>
    </location>
</feature>
<feature type="compositionally biased region" description="Basic and acidic residues" evidence="3">
    <location>
        <begin position="14"/>
        <end position="23"/>
    </location>
</feature>
<organism evidence="5 6">
    <name type="scientific">Afipia massiliensis</name>
    <dbReference type="NCBI Taxonomy" id="211460"/>
    <lineage>
        <taxon>Bacteria</taxon>
        <taxon>Pseudomonadati</taxon>
        <taxon>Pseudomonadota</taxon>
        <taxon>Alphaproteobacteria</taxon>
        <taxon>Hyphomicrobiales</taxon>
        <taxon>Nitrobacteraceae</taxon>
        <taxon>Afipia</taxon>
    </lineage>
</organism>
<reference evidence="5 6" key="1">
    <citation type="submission" date="2020-08" db="EMBL/GenBank/DDBJ databases">
        <title>Genomic Encyclopedia of Type Strains, Phase IV (KMG-IV): sequencing the most valuable type-strain genomes for metagenomic binning, comparative biology and taxonomic classification.</title>
        <authorList>
            <person name="Goeker M."/>
        </authorList>
    </citation>
    <scope>NUCLEOTIDE SEQUENCE [LARGE SCALE GENOMIC DNA]</scope>
    <source>
        <strain evidence="5 6">DSM 17498</strain>
    </source>
</reference>
<dbReference type="PROSITE" id="PS50977">
    <property type="entry name" value="HTH_TETR_2"/>
    <property type="match status" value="1"/>
</dbReference>
<accession>A0A840N7H9</accession>
<gene>
    <name evidence="5" type="ORF">HNQ36_005151</name>
</gene>
<dbReference type="InterPro" id="IPR009057">
    <property type="entry name" value="Homeodomain-like_sf"/>
</dbReference>
<dbReference type="PANTHER" id="PTHR43479">
    <property type="entry name" value="ACREF/ENVCD OPERON REPRESSOR-RELATED"/>
    <property type="match status" value="1"/>
</dbReference>